<dbReference type="InterPro" id="IPR003615">
    <property type="entry name" value="HNH_nuc"/>
</dbReference>
<dbReference type="Pfam" id="PF01844">
    <property type="entry name" value="HNH"/>
    <property type="match status" value="1"/>
</dbReference>
<gene>
    <name evidence="2" type="ORF">MM415A00210_0056</name>
    <name evidence="3" type="ORF">MM415B02390_0002</name>
</gene>
<keyword evidence="2" id="KW-0255">Endonuclease</keyword>
<dbReference type="InterPro" id="IPR002711">
    <property type="entry name" value="HNH"/>
</dbReference>
<accession>A0A6M3KRZ9</accession>
<dbReference type="GO" id="GO:0004519">
    <property type="term" value="F:endonuclease activity"/>
    <property type="evidence" value="ECO:0007669"/>
    <property type="project" value="UniProtKB-KW"/>
</dbReference>
<dbReference type="EMBL" id="MT142907">
    <property type="protein sequence ID" value="QJA90347.1"/>
    <property type="molecule type" value="Genomic_DNA"/>
</dbReference>
<dbReference type="AlphaFoldDB" id="A0A6M3KRZ9"/>
<sequence length="142" mass="16549">MRGILILVKIKRLQVKLKNFYITDDLNASLKAARKILDKSEGEIVREILTKYLRRFFPASITSQTSGAKKLLVYVFKKYKNKCSICDAQISLSSKKRKLEIHHRDFDPKNNIISNLILVCRTCHGKVYHSGSNYHRNRKVLR</sequence>
<name>A0A6M3KRZ9_9ZZZZ</name>
<evidence type="ECO:0000313" key="2">
    <source>
        <dbReference type="EMBL" id="QJA84331.1"/>
    </source>
</evidence>
<dbReference type="GO" id="GO:0008270">
    <property type="term" value="F:zinc ion binding"/>
    <property type="evidence" value="ECO:0007669"/>
    <property type="project" value="InterPro"/>
</dbReference>
<proteinExistence type="predicted"/>
<evidence type="ECO:0000259" key="1">
    <source>
        <dbReference type="SMART" id="SM00507"/>
    </source>
</evidence>
<protein>
    <submittedName>
        <fullName evidence="2">Putative homing endonuclease</fullName>
    </submittedName>
</protein>
<dbReference type="GO" id="GO:0003676">
    <property type="term" value="F:nucleic acid binding"/>
    <property type="evidence" value="ECO:0007669"/>
    <property type="project" value="InterPro"/>
</dbReference>
<keyword evidence="2" id="KW-0540">Nuclease</keyword>
<dbReference type="CDD" id="cd00085">
    <property type="entry name" value="HNHc"/>
    <property type="match status" value="1"/>
</dbReference>
<reference evidence="2" key="1">
    <citation type="submission" date="2020-03" db="EMBL/GenBank/DDBJ databases">
        <title>The deep terrestrial virosphere.</title>
        <authorList>
            <person name="Holmfeldt K."/>
            <person name="Nilsson E."/>
            <person name="Simone D."/>
            <person name="Lopez-Fernandez M."/>
            <person name="Wu X."/>
            <person name="de Brujin I."/>
            <person name="Lundin D."/>
            <person name="Andersson A."/>
            <person name="Bertilsson S."/>
            <person name="Dopson M."/>
        </authorList>
    </citation>
    <scope>NUCLEOTIDE SEQUENCE</scope>
    <source>
        <strain evidence="2">MM415A00210</strain>
        <strain evidence="3">MM415B02390</strain>
    </source>
</reference>
<dbReference type="EMBL" id="MT142527">
    <property type="protein sequence ID" value="QJA84331.1"/>
    <property type="molecule type" value="Genomic_DNA"/>
</dbReference>
<dbReference type="SMART" id="SM00507">
    <property type="entry name" value="HNHc"/>
    <property type="match status" value="1"/>
</dbReference>
<keyword evidence="2" id="KW-0378">Hydrolase</keyword>
<organism evidence="2">
    <name type="scientific">viral metagenome</name>
    <dbReference type="NCBI Taxonomy" id="1070528"/>
    <lineage>
        <taxon>unclassified sequences</taxon>
        <taxon>metagenomes</taxon>
        <taxon>organismal metagenomes</taxon>
    </lineage>
</organism>
<evidence type="ECO:0000313" key="3">
    <source>
        <dbReference type="EMBL" id="QJA90347.1"/>
    </source>
</evidence>
<feature type="domain" description="HNH nuclease" evidence="1">
    <location>
        <begin position="70"/>
        <end position="125"/>
    </location>
</feature>